<dbReference type="InterPro" id="IPR021214">
    <property type="entry name" value="DUF2568"/>
</dbReference>
<protein>
    <submittedName>
        <fullName evidence="3">Uncharacterized protein DUF2568</fullName>
    </submittedName>
</protein>
<dbReference type="Pfam" id="PF10823">
    <property type="entry name" value="DUF2568"/>
    <property type="match status" value="1"/>
</dbReference>
<dbReference type="EMBL" id="SHLC01000001">
    <property type="protein sequence ID" value="RZU64264.1"/>
    <property type="molecule type" value="Genomic_DNA"/>
</dbReference>
<keyword evidence="4" id="KW-1185">Reference proteome</keyword>
<keyword evidence="2" id="KW-0472">Membrane</keyword>
<feature type="transmembrane region" description="Helical" evidence="2">
    <location>
        <begin position="108"/>
        <end position="125"/>
    </location>
</feature>
<evidence type="ECO:0000313" key="3">
    <source>
        <dbReference type="EMBL" id="RZU64264.1"/>
    </source>
</evidence>
<feature type="compositionally biased region" description="Polar residues" evidence="1">
    <location>
        <begin position="1"/>
        <end position="11"/>
    </location>
</feature>
<comment type="caution">
    <text evidence="3">The sequence shown here is derived from an EMBL/GenBank/DDBJ whole genome shotgun (WGS) entry which is preliminary data.</text>
</comment>
<name>A0A4Q8AIM7_9MICO</name>
<feature type="transmembrane region" description="Helical" evidence="2">
    <location>
        <begin position="30"/>
        <end position="48"/>
    </location>
</feature>
<feature type="region of interest" description="Disordered" evidence="1">
    <location>
        <begin position="1"/>
        <end position="21"/>
    </location>
</feature>
<keyword evidence="2" id="KW-1133">Transmembrane helix</keyword>
<dbReference type="AlphaFoldDB" id="A0A4Q8AIM7"/>
<reference evidence="3 4" key="1">
    <citation type="submission" date="2019-02" db="EMBL/GenBank/DDBJ databases">
        <title>Sequencing the genomes of 1000 actinobacteria strains.</title>
        <authorList>
            <person name="Klenk H.-P."/>
        </authorList>
    </citation>
    <scope>NUCLEOTIDE SEQUENCE [LARGE SCALE GENOMIC DNA]</scope>
    <source>
        <strain evidence="3 4">DSM 18319</strain>
    </source>
</reference>
<dbReference type="Proteomes" id="UP000291483">
    <property type="component" value="Unassembled WGS sequence"/>
</dbReference>
<evidence type="ECO:0000256" key="1">
    <source>
        <dbReference type="SAM" id="MobiDB-lite"/>
    </source>
</evidence>
<dbReference type="OrthoDB" id="5076471at2"/>
<feature type="transmembrane region" description="Helical" evidence="2">
    <location>
        <begin position="54"/>
        <end position="72"/>
    </location>
</feature>
<accession>A0A4Q8AIM7</accession>
<evidence type="ECO:0000313" key="4">
    <source>
        <dbReference type="Proteomes" id="UP000291483"/>
    </source>
</evidence>
<keyword evidence="2" id="KW-0812">Transmembrane</keyword>
<sequence>MTETPGTSRPTASDAASGAPRVSPNDIIRFLLEIVAVVSLAIWGFTMWPMPWPGIAFAIGAPLLAILLWALFLSPKAVFQLDAFGRALIEIVVMGSVAFAWWSMGQPYIAAAFALVATVSGVINGRNRI</sequence>
<gene>
    <name evidence="3" type="ORF">EV379_0558</name>
</gene>
<feature type="transmembrane region" description="Helical" evidence="2">
    <location>
        <begin position="84"/>
        <end position="102"/>
    </location>
</feature>
<organism evidence="3 4">
    <name type="scientific">Microterricola gilva</name>
    <dbReference type="NCBI Taxonomy" id="393267"/>
    <lineage>
        <taxon>Bacteria</taxon>
        <taxon>Bacillati</taxon>
        <taxon>Actinomycetota</taxon>
        <taxon>Actinomycetes</taxon>
        <taxon>Micrococcales</taxon>
        <taxon>Microbacteriaceae</taxon>
        <taxon>Microterricola</taxon>
    </lineage>
</organism>
<proteinExistence type="predicted"/>
<evidence type="ECO:0000256" key="2">
    <source>
        <dbReference type="SAM" id="Phobius"/>
    </source>
</evidence>
<dbReference type="RefSeq" id="WP_130504796.1">
    <property type="nucleotide sequence ID" value="NZ_SHLC01000001.1"/>
</dbReference>